<keyword evidence="2" id="KW-0732">Signal</keyword>
<feature type="region of interest" description="Disordered" evidence="1">
    <location>
        <begin position="158"/>
        <end position="178"/>
    </location>
</feature>
<feature type="chain" id="PRO_5014711981" evidence="2">
    <location>
        <begin position="25"/>
        <end position="226"/>
    </location>
</feature>
<proteinExistence type="predicted"/>
<dbReference type="EMBL" id="OIVN01001123">
    <property type="protein sequence ID" value="SPC90146.1"/>
    <property type="molecule type" value="Genomic_DNA"/>
</dbReference>
<organism evidence="3">
    <name type="scientific">Fagus sylvatica</name>
    <name type="common">Beechnut</name>
    <dbReference type="NCBI Taxonomy" id="28930"/>
    <lineage>
        <taxon>Eukaryota</taxon>
        <taxon>Viridiplantae</taxon>
        <taxon>Streptophyta</taxon>
        <taxon>Embryophyta</taxon>
        <taxon>Tracheophyta</taxon>
        <taxon>Spermatophyta</taxon>
        <taxon>Magnoliopsida</taxon>
        <taxon>eudicotyledons</taxon>
        <taxon>Gunneridae</taxon>
        <taxon>Pentapetalae</taxon>
        <taxon>rosids</taxon>
        <taxon>fabids</taxon>
        <taxon>Fagales</taxon>
        <taxon>Fagaceae</taxon>
        <taxon>Fagus</taxon>
    </lineage>
</organism>
<gene>
    <name evidence="3" type="ORF">FSB_LOCUS18028</name>
</gene>
<feature type="region of interest" description="Disordered" evidence="1">
    <location>
        <begin position="199"/>
        <end position="226"/>
    </location>
</feature>
<sequence length="226" mass="25520">MRLLIMLLIVTAVLFVITMPGHEAGTIVHKEVQNLMSKNQLLVPPSAPNPSSYIPALTTSTHSSAPPVVGSGGSVDGFRGRVRSGWSGFLWLEETVVPWQKTTRSNQNPARISLDQTRSHRIGEDLARSNEISPDPVRSCPTPIKRRDLERRDLKRRANAEMWNPKQTPRSGTPIKRRDLEPRDLKCRANAEIWNAERRESLESCREPVTMKEREKVESEGGRKSR</sequence>
<name>A0A2N9FH38_FAGSY</name>
<evidence type="ECO:0000256" key="2">
    <source>
        <dbReference type="SAM" id="SignalP"/>
    </source>
</evidence>
<accession>A0A2N9FH38</accession>
<protein>
    <submittedName>
        <fullName evidence="3">Uncharacterized protein</fullName>
    </submittedName>
</protein>
<reference evidence="3" key="1">
    <citation type="submission" date="2018-02" db="EMBL/GenBank/DDBJ databases">
        <authorList>
            <person name="Cohen D.B."/>
            <person name="Kent A.D."/>
        </authorList>
    </citation>
    <scope>NUCLEOTIDE SEQUENCE</scope>
</reference>
<feature type="signal peptide" evidence="2">
    <location>
        <begin position="1"/>
        <end position="24"/>
    </location>
</feature>
<evidence type="ECO:0000313" key="3">
    <source>
        <dbReference type="EMBL" id="SPC90146.1"/>
    </source>
</evidence>
<dbReference type="AlphaFoldDB" id="A0A2N9FH38"/>
<evidence type="ECO:0000256" key="1">
    <source>
        <dbReference type="SAM" id="MobiDB-lite"/>
    </source>
</evidence>